<proteinExistence type="predicted"/>
<dbReference type="Proteomes" id="UP000886501">
    <property type="component" value="Unassembled WGS sequence"/>
</dbReference>
<reference evidence="1" key="2">
    <citation type="journal article" date="2020" name="Nat. Commun.">
        <title>Large-scale genome sequencing of mycorrhizal fungi provides insights into the early evolution of symbiotic traits.</title>
        <authorList>
            <person name="Miyauchi S."/>
            <person name="Kiss E."/>
            <person name="Kuo A."/>
            <person name="Drula E."/>
            <person name="Kohler A."/>
            <person name="Sanchez-Garcia M."/>
            <person name="Morin E."/>
            <person name="Andreopoulos B."/>
            <person name="Barry K.W."/>
            <person name="Bonito G."/>
            <person name="Buee M."/>
            <person name="Carver A."/>
            <person name="Chen C."/>
            <person name="Cichocki N."/>
            <person name="Clum A."/>
            <person name="Culley D."/>
            <person name="Crous P.W."/>
            <person name="Fauchery L."/>
            <person name="Girlanda M."/>
            <person name="Hayes R.D."/>
            <person name="Keri Z."/>
            <person name="LaButti K."/>
            <person name="Lipzen A."/>
            <person name="Lombard V."/>
            <person name="Magnuson J."/>
            <person name="Maillard F."/>
            <person name="Murat C."/>
            <person name="Nolan M."/>
            <person name="Ohm R.A."/>
            <person name="Pangilinan J."/>
            <person name="Pereira M.F."/>
            <person name="Perotto S."/>
            <person name="Peter M."/>
            <person name="Pfister S."/>
            <person name="Riley R."/>
            <person name="Sitrit Y."/>
            <person name="Stielow J.B."/>
            <person name="Szollosi G."/>
            <person name="Zifcakova L."/>
            <person name="Stursova M."/>
            <person name="Spatafora J.W."/>
            <person name="Tedersoo L."/>
            <person name="Vaario L.M."/>
            <person name="Yamada A."/>
            <person name="Yan M."/>
            <person name="Wang P."/>
            <person name="Xu J."/>
            <person name="Bruns T."/>
            <person name="Baldrian P."/>
            <person name="Vilgalys R."/>
            <person name="Dunand C."/>
            <person name="Henrissat B."/>
            <person name="Grigoriev I.V."/>
            <person name="Hibbett D."/>
            <person name="Nagy L.G."/>
            <person name="Martin F.M."/>
        </authorList>
    </citation>
    <scope>NUCLEOTIDE SEQUENCE</scope>
    <source>
        <strain evidence="1">P2</strain>
    </source>
</reference>
<keyword evidence="2" id="KW-1185">Reference proteome</keyword>
<accession>A0ACB6ZK72</accession>
<name>A0ACB6ZK72_THEGA</name>
<protein>
    <submittedName>
        <fullName evidence="1">Uncharacterized protein</fullName>
    </submittedName>
</protein>
<dbReference type="EMBL" id="MU117993">
    <property type="protein sequence ID" value="KAF9649783.1"/>
    <property type="molecule type" value="Genomic_DNA"/>
</dbReference>
<feature type="non-terminal residue" evidence="1">
    <location>
        <position position="1"/>
    </location>
</feature>
<sequence>EDPQLEFYAMYRRETTEYDCWSMKKYDEDLNTTLIFAGLFSAVSSAFVIDVHSKLEPNSRDRSEAYLRAILLSLNRSVAPDEDPATVAPPVWGGPPAEIITASDLLYASLLISLLAAFVAMLGKQW</sequence>
<evidence type="ECO:0000313" key="2">
    <source>
        <dbReference type="Proteomes" id="UP000886501"/>
    </source>
</evidence>
<reference evidence="1" key="1">
    <citation type="submission" date="2019-10" db="EMBL/GenBank/DDBJ databases">
        <authorList>
            <consortium name="DOE Joint Genome Institute"/>
            <person name="Kuo A."/>
            <person name="Miyauchi S."/>
            <person name="Kiss E."/>
            <person name="Drula E."/>
            <person name="Kohler A."/>
            <person name="Sanchez-Garcia M."/>
            <person name="Andreopoulos B."/>
            <person name="Barry K.W."/>
            <person name="Bonito G."/>
            <person name="Buee M."/>
            <person name="Carver A."/>
            <person name="Chen C."/>
            <person name="Cichocki N."/>
            <person name="Clum A."/>
            <person name="Culley D."/>
            <person name="Crous P.W."/>
            <person name="Fauchery L."/>
            <person name="Girlanda M."/>
            <person name="Hayes R."/>
            <person name="Keri Z."/>
            <person name="Labutti K."/>
            <person name="Lipzen A."/>
            <person name="Lombard V."/>
            <person name="Magnuson J."/>
            <person name="Maillard F."/>
            <person name="Morin E."/>
            <person name="Murat C."/>
            <person name="Nolan M."/>
            <person name="Ohm R."/>
            <person name="Pangilinan J."/>
            <person name="Pereira M."/>
            <person name="Perotto S."/>
            <person name="Peter M."/>
            <person name="Riley R."/>
            <person name="Sitrit Y."/>
            <person name="Stielow B."/>
            <person name="Szollosi G."/>
            <person name="Zifcakova L."/>
            <person name="Stursova M."/>
            <person name="Spatafora J.W."/>
            <person name="Tedersoo L."/>
            <person name="Vaario L.-M."/>
            <person name="Yamada A."/>
            <person name="Yan M."/>
            <person name="Wang P."/>
            <person name="Xu J."/>
            <person name="Bruns T."/>
            <person name="Baldrian P."/>
            <person name="Vilgalys R."/>
            <person name="Henrissat B."/>
            <person name="Grigoriev I.V."/>
            <person name="Hibbett D."/>
            <person name="Nagy L.G."/>
            <person name="Martin F.M."/>
        </authorList>
    </citation>
    <scope>NUCLEOTIDE SEQUENCE</scope>
    <source>
        <strain evidence="1">P2</strain>
    </source>
</reference>
<organism evidence="1 2">
    <name type="scientific">Thelephora ganbajun</name>
    <name type="common">Ganba fungus</name>
    <dbReference type="NCBI Taxonomy" id="370292"/>
    <lineage>
        <taxon>Eukaryota</taxon>
        <taxon>Fungi</taxon>
        <taxon>Dikarya</taxon>
        <taxon>Basidiomycota</taxon>
        <taxon>Agaricomycotina</taxon>
        <taxon>Agaricomycetes</taxon>
        <taxon>Thelephorales</taxon>
        <taxon>Thelephoraceae</taxon>
        <taxon>Thelephora</taxon>
    </lineage>
</organism>
<gene>
    <name evidence="1" type="ORF">BDM02DRAFT_3084921</name>
</gene>
<comment type="caution">
    <text evidence="1">The sequence shown here is derived from an EMBL/GenBank/DDBJ whole genome shotgun (WGS) entry which is preliminary data.</text>
</comment>
<evidence type="ECO:0000313" key="1">
    <source>
        <dbReference type="EMBL" id="KAF9649783.1"/>
    </source>
</evidence>
<feature type="non-terminal residue" evidence="1">
    <location>
        <position position="126"/>
    </location>
</feature>